<protein>
    <submittedName>
        <fullName evidence="2">Uncharacterized protein</fullName>
    </submittedName>
</protein>
<comment type="caution">
    <text evidence="2">The sequence shown here is derived from an EMBL/GenBank/DDBJ whole genome shotgun (WGS) entry which is preliminary data.</text>
</comment>
<evidence type="ECO:0000313" key="3">
    <source>
        <dbReference type="Proteomes" id="UP001520878"/>
    </source>
</evidence>
<dbReference type="RefSeq" id="WP_229163174.1">
    <property type="nucleotide sequence ID" value="NZ_JAJEWP010000012.1"/>
</dbReference>
<feature type="compositionally biased region" description="Basic and acidic residues" evidence="1">
    <location>
        <begin position="14"/>
        <end position="24"/>
    </location>
</feature>
<name>A0ABS8GCX7_9ALTE</name>
<dbReference type="Proteomes" id="UP001520878">
    <property type="component" value="Unassembled WGS sequence"/>
</dbReference>
<keyword evidence="3" id="KW-1185">Reference proteome</keyword>
<gene>
    <name evidence="2" type="ORF">LJ739_19020</name>
</gene>
<feature type="region of interest" description="Disordered" evidence="1">
    <location>
        <begin position="76"/>
        <end position="101"/>
    </location>
</feature>
<reference evidence="2 3" key="1">
    <citation type="submission" date="2021-10" db="EMBL/GenBank/DDBJ databases">
        <title>Draft genome of Aestuariibacter halophilus JC2043.</title>
        <authorList>
            <person name="Emsley S.A."/>
            <person name="Pfannmuller K.M."/>
            <person name="Ushijima B."/>
            <person name="Saw J.H."/>
            <person name="Videau P."/>
        </authorList>
    </citation>
    <scope>NUCLEOTIDE SEQUENCE [LARGE SCALE GENOMIC DNA]</scope>
    <source>
        <strain evidence="2 3">JC2043</strain>
    </source>
</reference>
<accession>A0ABS8GCX7</accession>
<proteinExistence type="predicted"/>
<feature type="region of interest" description="Disordered" evidence="1">
    <location>
        <begin position="1"/>
        <end position="27"/>
    </location>
</feature>
<feature type="compositionally biased region" description="Polar residues" evidence="1">
    <location>
        <begin position="92"/>
        <end position="101"/>
    </location>
</feature>
<feature type="compositionally biased region" description="Polar residues" evidence="1">
    <location>
        <begin position="1"/>
        <end position="11"/>
    </location>
</feature>
<dbReference type="EMBL" id="JAJEWP010000012">
    <property type="protein sequence ID" value="MCC2618353.1"/>
    <property type="molecule type" value="Genomic_DNA"/>
</dbReference>
<evidence type="ECO:0000256" key="1">
    <source>
        <dbReference type="SAM" id="MobiDB-lite"/>
    </source>
</evidence>
<evidence type="ECO:0000313" key="2">
    <source>
        <dbReference type="EMBL" id="MCC2618353.1"/>
    </source>
</evidence>
<organism evidence="2 3">
    <name type="scientific">Fluctibacter halophilus</name>
    <dbReference type="NCBI Taxonomy" id="226011"/>
    <lineage>
        <taxon>Bacteria</taxon>
        <taxon>Pseudomonadati</taxon>
        <taxon>Pseudomonadota</taxon>
        <taxon>Gammaproteobacteria</taxon>
        <taxon>Alteromonadales</taxon>
        <taxon>Alteromonadaceae</taxon>
        <taxon>Fluctibacter</taxon>
    </lineage>
</organism>
<sequence>MIESISSNNTMMRPEPKPLTDEQKNTLNDILSNYDADNLSAGDAKAIAEQLKEAGINPGPGLGKSMSDLGFDAKEIGKLAGAPPPPKPMDNAEQSGISVKV</sequence>